<feature type="transmembrane region" description="Helical" evidence="7">
    <location>
        <begin position="121"/>
        <end position="141"/>
    </location>
</feature>
<evidence type="ECO:0000256" key="1">
    <source>
        <dbReference type="ARBA" id="ARBA00004651"/>
    </source>
</evidence>
<evidence type="ECO:0000256" key="4">
    <source>
        <dbReference type="ARBA" id="ARBA00022692"/>
    </source>
</evidence>
<dbReference type="InterPro" id="IPR000515">
    <property type="entry name" value="MetI-like"/>
</dbReference>
<comment type="caution">
    <text evidence="9">The sequence shown here is derived from an EMBL/GenBank/DDBJ whole genome shotgun (WGS) entry which is preliminary data.</text>
</comment>
<proteinExistence type="inferred from homology"/>
<accession>A0A1A5IZZ5</accession>
<evidence type="ECO:0000313" key="9">
    <source>
        <dbReference type="EMBL" id="OBP70672.1"/>
    </source>
</evidence>
<feature type="transmembrane region" description="Helical" evidence="7">
    <location>
        <begin position="279"/>
        <end position="302"/>
    </location>
</feature>
<evidence type="ECO:0000259" key="8">
    <source>
        <dbReference type="PROSITE" id="PS50928"/>
    </source>
</evidence>
<dbReference type="PROSITE" id="PS50928">
    <property type="entry name" value="ABC_TM1"/>
    <property type="match status" value="1"/>
</dbReference>
<dbReference type="RefSeq" id="WP_010910773.1">
    <property type="nucleotide sequence ID" value="NZ_LZTH01000005.1"/>
</dbReference>
<dbReference type="SUPFAM" id="SSF161098">
    <property type="entry name" value="MetI-like"/>
    <property type="match status" value="1"/>
</dbReference>
<dbReference type="InterPro" id="IPR035906">
    <property type="entry name" value="MetI-like_sf"/>
</dbReference>
<keyword evidence="3" id="KW-1003">Cell membrane</keyword>
<comment type="subcellular location">
    <subcellularLocation>
        <location evidence="1 7">Cell membrane</location>
        <topology evidence="1 7">Multi-pass membrane protein</topology>
    </subcellularLocation>
</comment>
<feature type="domain" description="ABC transmembrane type-1" evidence="8">
    <location>
        <begin position="84"/>
        <end position="298"/>
    </location>
</feature>
<dbReference type="InterPro" id="IPR051393">
    <property type="entry name" value="ABC_transporter_permease"/>
</dbReference>
<evidence type="ECO:0000256" key="6">
    <source>
        <dbReference type="ARBA" id="ARBA00023136"/>
    </source>
</evidence>
<keyword evidence="6 7" id="KW-0472">Membrane</keyword>
<dbReference type="OrthoDB" id="7375219at2"/>
<evidence type="ECO:0000256" key="2">
    <source>
        <dbReference type="ARBA" id="ARBA00022448"/>
    </source>
</evidence>
<feature type="transmembrane region" description="Helical" evidence="7">
    <location>
        <begin position="172"/>
        <end position="193"/>
    </location>
</feature>
<sequence>MTTITASTTAPPRARKLVGAGRRQWIGLIYVAPAVALVMVFFVIPLGMTAWMSLHNWPLMGEHTFIGLDNYWAILRDTRFWNALKFTGYYTVVVTIAIFAVAFPLAIFIEKPRPLTNLYRTFFFMPAVVGFASASLLWSWLLNVDSGLFSPAAYDLGLIDRKFNLLATFQPAFWSIIAMVVWKVAGFTMIILMTGLQSIPQDLQEAAVIDGAGPFARFRAITLPLMRRTLALALILSVAGSILAFDQFYIILRGGPRNQTLTAVYWIFNQSFVSFKLGYGAALSMVLLVILVALSLIQLWLLRKPEGLD</sequence>
<dbReference type="GeneID" id="66682818"/>
<evidence type="ECO:0000256" key="5">
    <source>
        <dbReference type="ARBA" id="ARBA00022989"/>
    </source>
</evidence>
<feature type="transmembrane region" description="Helical" evidence="7">
    <location>
        <begin position="89"/>
        <end position="109"/>
    </location>
</feature>
<keyword evidence="4 7" id="KW-0812">Transmembrane</keyword>
<name>A0A1A5IZZ5_RHILI</name>
<dbReference type="PANTHER" id="PTHR30193">
    <property type="entry name" value="ABC TRANSPORTER PERMEASE PROTEIN"/>
    <property type="match status" value="1"/>
</dbReference>
<dbReference type="AlphaFoldDB" id="A0A1A5IZZ5"/>
<dbReference type="GO" id="GO:0055085">
    <property type="term" value="P:transmembrane transport"/>
    <property type="evidence" value="ECO:0007669"/>
    <property type="project" value="InterPro"/>
</dbReference>
<keyword evidence="5 7" id="KW-1133">Transmembrane helix</keyword>
<dbReference type="CDD" id="cd06261">
    <property type="entry name" value="TM_PBP2"/>
    <property type="match status" value="1"/>
</dbReference>
<dbReference type="Gene3D" id="1.10.3720.10">
    <property type="entry name" value="MetI-like"/>
    <property type="match status" value="1"/>
</dbReference>
<evidence type="ECO:0000256" key="3">
    <source>
        <dbReference type="ARBA" id="ARBA00022475"/>
    </source>
</evidence>
<dbReference type="EMBL" id="LZTJ01000033">
    <property type="protein sequence ID" value="OBP70672.1"/>
    <property type="molecule type" value="Genomic_DNA"/>
</dbReference>
<feature type="transmembrane region" description="Helical" evidence="7">
    <location>
        <begin position="229"/>
        <end position="252"/>
    </location>
</feature>
<comment type="similarity">
    <text evidence="7">Belongs to the binding-protein-dependent transport system permease family.</text>
</comment>
<protein>
    <submittedName>
        <fullName evidence="9">Sugar ABC transporter permease</fullName>
    </submittedName>
</protein>
<evidence type="ECO:0000256" key="7">
    <source>
        <dbReference type="RuleBase" id="RU363032"/>
    </source>
</evidence>
<gene>
    <name evidence="9" type="ORF">BAE39_23850</name>
</gene>
<dbReference type="Proteomes" id="UP000093748">
    <property type="component" value="Unassembled WGS sequence"/>
</dbReference>
<keyword evidence="2 7" id="KW-0813">Transport</keyword>
<dbReference type="Pfam" id="PF00528">
    <property type="entry name" value="BPD_transp_1"/>
    <property type="match status" value="1"/>
</dbReference>
<dbReference type="PANTHER" id="PTHR30193:SF41">
    <property type="entry name" value="DIACETYLCHITOBIOSE UPTAKE SYSTEM PERMEASE PROTEIN NGCF"/>
    <property type="match status" value="1"/>
</dbReference>
<reference evidence="10" key="1">
    <citation type="submission" date="2016-06" db="EMBL/GenBank/DDBJ databases">
        <title>NZP2037 Pacbio-Illumina hybrid assembly.</title>
        <authorList>
            <person name="Ramsay J.P."/>
        </authorList>
    </citation>
    <scope>NUCLEOTIDE SEQUENCE [LARGE SCALE GENOMIC DNA]</scope>
    <source>
        <strain evidence="10">R7ANS::ICEMlSym2042</strain>
    </source>
</reference>
<feature type="transmembrane region" description="Helical" evidence="7">
    <location>
        <begin position="25"/>
        <end position="51"/>
    </location>
</feature>
<evidence type="ECO:0000313" key="10">
    <source>
        <dbReference type="Proteomes" id="UP000093748"/>
    </source>
</evidence>
<dbReference type="GO" id="GO:0005886">
    <property type="term" value="C:plasma membrane"/>
    <property type="evidence" value="ECO:0007669"/>
    <property type="project" value="UniProtKB-SubCell"/>
</dbReference>
<organism evidence="9 10">
    <name type="scientific">Rhizobium loti</name>
    <name type="common">Mesorhizobium loti</name>
    <dbReference type="NCBI Taxonomy" id="381"/>
    <lineage>
        <taxon>Bacteria</taxon>
        <taxon>Pseudomonadati</taxon>
        <taxon>Pseudomonadota</taxon>
        <taxon>Alphaproteobacteria</taxon>
        <taxon>Hyphomicrobiales</taxon>
        <taxon>Phyllobacteriaceae</taxon>
        <taxon>Mesorhizobium</taxon>
    </lineage>
</organism>